<dbReference type="SUPFAM" id="SSF52540">
    <property type="entry name" value="P-loop containing nucleoside triphosphate hydrolases"/>
    <property type="match status" value="2"/>
</dbReference>
<dbReference type="FunFam" id="3.40.50.300:FF:000901">
    <property type="entry name" value="Chromosome partition protein Smc"/>
    <property type="match status" value="1"/>
</dbReference>
<dbReference type="GO" id="GO:0005694">
    <property type="term" value="C:chromosome"/>
    <property type="evidence" value="ECO:0007669"/>
    <property type="project" value="InterPro"/>
</dbReference>
<protein>
    <recommendedName>
        <fullName evidence="7">Chromosome partition protein Smc</fullName>
    </recommendedName>
</protein>
<dbReference type="GO" id="GO:0005737">
    <property type="term" value="C:cytoplasm"/>
    <property type="evidence" value="ECO:0007669"/>
    <property type="project" value="UniProtKB-SubCell"/>
</dbReference>
<evidence type="ECO:0000256" key="8">
    <source>
        <dbReference type="SAM" id="MobiDB-lite"/>
    </source>
</evidence>
<comment type="domain">
    <text evidence="7">Contains large globular domains required for ATP hydrolysis at each terminus and a third globular domain forming a flexible hinge near the middle of the molecule. These domains are separated by coiled-coil structures.</text>
</comment>
<dbReference type="KEGG" id="smx:SM11_chr0588"/>
<dbReference type="Proteomes" id="UP000009045">
    <property type="component" value="Chromosome"/>
</dbReference>
<dbReference type="SMART" id="SM00968">
    <property type="entry name" value="SMC_hinge"/>
    <property type="match status" value="1"/>
</dbReference>
<feature type="domain" description="SMC hinge" evidence="9">
    <location>
        <begin position="518"/>
        <end position="607"/>
    </location>
</feature>
<dbReference type="GO" id="GO:0030261">
    <property type="term" value="P:chromosome condensation"/>
    <property type="evidence" value="ECO:0007669"/>
    <property type="project" value="InterPro"/>
</dbReference>
<feature type="binding site" evidence="7">
    <location>
        <begin position="43"/>
        <end position="50"/>
    </location>
    <ligand>
        <name>ATP</name>
        <dbReference type="ChEBI" id="CHEBI:30616"/>
    </ligand>
</feature>
<dbReference type="PATRIC" id="fig|707241.3.peg.614"/>
<reference evidence="10 11" key="1">
    <citation type="journal article" date="2011" name="J. Biotechnol.">
        <title>The complete genome sequence of the dominant Sinorhizobium meliloti field isolate SM11 extends the S. meliloti pan-genome.</title>
        <authorList>
            <person name="Schneiker-Bekel S."/>
            <person name="Wibberg D."/>
            <person name="Bekel T."/>
            <person name="Blom J."/>
            <person name="Linke B."/>
            <person name="Neuweger H."/>
            <person name="Stiens M."/>
            <person name="Vorholter F.J."/>
            <person name="Weidner S."/>
            <person name="Goesmann A."/>
            <person name="Puhler A."/>
            <person name="Schluter A."/>
        </authorList>
    </citation>
    <scope>NUCLEOTIDE SEQUENCE [LARGE SCALE GENOMIC DNA]</scope>
    <source>
        <strain evidence="10 11">SM11</strain>
    </source>
</reference>
<dbReference type="InterPro" id="IPR011890">
    <property type="entry name" value="SMC_prok"/>
</dbReference>
<comment type="similarity">
    <text evidence="7">Belongs to the SMC family.</text>
</comment>
<dbReference type="InterPro" id="IPR036277">
    <property type="entry name" value="SMC_hinge_sf"/>
</dbReference>
<keyword evidence="5 7" id="KW-0175">Coiled coil</keyword>
<dbReference type="InterPro" id="IPR027417">
    <property type="entry name" value="P-loop_NTPase"/>
</dbReference>
<evidence type="ECO:0000313" key="10">
    <source>
        <dbReference type="EMBL" id="AEH77869.1"/>
    </source>
</evidence>
<comment type="function">
    <text evidence="7">Required for chromosome condensation and partitioning.</text>
</comment>
<dbReference type="GO" id="GO:0007062">
    <property type="term" value="P:sister chromatid cohesion"/>
    <property type="evidence" value="ECO:0007669"/>
    <property type="project" value="InterPro"/>
</dbReference>
<gene>
    <name evidence="7 10" type="primary">smc</name>
    <name evidence="10" type="ordered locus">SM11_chr0588</name>
</gene>
<keyword evidence="3 7" id="KW-0547">Nucleotide-binding</keyword>
<dbReference type="InterPro" id="IPR024704">
    <property type="entry name" value="SMC"/>
</dbReference>
<keyword evidence="4 7" id="KW-0067">ATP-binding</keyword>
<dbReference type="AlphaFoldDB" id="F7XAL1"/>
<evidence type="ECO:0000313" key="11">
    <source>
        <dbReference type="Proteomes" id="UP000009045"/>
    </source>
</evidence>
<dbReference type="CDD" id="cd03278">
    <property type="entry name" value="ABC_SMC_barmotin"/>
    <property type="match status" value="1"/>
</dbReference>
<dbReference type="Pfam" id="PF06470">
    <property type="entry name" value="SMC_hinge"/>
    <property type="match status" value="1"/>
</dbReference>
<dbReference type="Gene3D" id="3.40.50.300">
    <property type="entry name" value="P-loop containing nucleotide triphosphate hydrolases"/>
    <property type="match status" value="2"/>
</dbReference>
<dbReference type="GO" id="GO:0016887">
    <property type="term" value="F:ATP hydrolysis activity"/>
    <property type="evidence" value="ECO:0007669"/>
    <property type="project" value="InterPro"/>
</dbReference>
<organism evidence="10 11">
    <name type="scientific">Sinorhizobium meliloti (strain SM11)</name>
    <dbReference type="NCBI Taxonomy" id="707241"/>
    <lineage>
        <taxon>Bacteria</taxon>
        <taxon>Pseudomonadati</taxon>
        <taxon>Pseudomonadota</taxon>
        <taxon>Alphaproteobacteria</taxon>
        <taxon>Hyphomicrobiales</taxon>
        <taxon>Rhizobiaceae</taxon>
        <taxon>Sinorhizobium/Ensifer group</taxon>
        <taxon>Sinorhizobium</taxon>
    </lineage>
</organism>
<dbReference type="InterPro" id="IPR010935">
    <property type="entry name" value="SMC_hinge"/>
</dbReference>
<keyword evidence="6 7" id="KW-0238">DNA-binding</keyword>
<name>F7XAL1_SINMM</name>
<comment type="subunit">
    <text evidence="7">Homodimer.</text>
</comment>
<accession>F7XAL1</accession>
<evidence type="ECO:0000256" key="6">
    <source>
        <dbReference type="ARBA" id="ARBA00023125"/>
    </source>
</evidence>
<feature type="coiled-coil region" evidence="7">
    <location>
        <begin position="181"/>
        <end position="271"/>
    </location>
</feature>
<dbReference type="Pfam" id="PF02463">
    <property type="entry name" value="SMC_N"/>
    <property type="match status" value="1"/>
</dbReference>
<evidence type="ECO:0000259" key="9">
    <source>
        <dbReference type="SMART" id="SM00968"/>
    </source>
</evidence>
<evidence type="ECO:0000256" key="7">
    <source>
        <dbReference type="HAMAP-Rule" id="MF_01894"/>
    </source>
</evidence>
<comment type="subcellular location">
    <subcellularLocation>
        <location evidence="1 7">Cytoplasm</location>
    </subcellularLocation>
</comment>
<dbReference type="EMBL" id="CP001830">
    <property type="protein sequence ID" value="AEH77869.1"/>
    <property type="molecule type" value="Genomic_DNA"/>
</dbReference>
<dbReference type="PANTHER" id="PTHR43977">
    <property type="entry name" value="STRUCTURAL MAINTENANCE OF CHROMOSOMES PROTEIN 3"/>
    <property type="match status" value="1"/>
</dbReference>
<evidence type="ECO:0000256" key="4">
    <source>
        <dbReference type="ARBA" id="ARBA00022840"/>
    </source>
</evidence>
<evidence type="ECO:0000256" key="1">
    <source>
        <dbReference type="ARBA" id="ARBA00004496"/>
    </source>
</evidence>
<dbReference type="GO" id="GO:0003677">
    <property type="term" value="F:DNA binding"/>
    <property type="evidence" value="ECO:0007669"/>
    <property type="project" value="UniProtKB-UniRule"/>
</dbReference>
<dbReference type="HOGENOM" id="CLU_001042_2_3_5"/>
<evidence type="ECO:0000256" key="5">
    <source>
        <dbReference type="ARBA" id="ARBA00023054"/>
    </source>
</evidence>
<feature type="coiled-coil region" evidence="7">
    <location>
        <begin position="940"/>
        <end position="1002"/>
    </location>
</feature>
<dbReference type="InterPro" id="IPR003395">
    <property type="entry name" value="RecF/RecN/SMC_N"/>
</dbReference>
<keyword evidence="2 7" id="KW-0963">Cytoplasm</keyword>
<feature type="region of interest" description="Disordered" evidence="8">
    <location>
        <begin position="852"/>
        <end position="877"/>
    </location>
</feature>
<evidence type="ECO:0000256" key="2">
    <source>
        <dbReference type="ARBA" id="ARBA00022490"/>
    </source>
</evidence>
<dbReference type="HAMAP" id="MF_01894">
    <property type="entry name" value="Smc_prok"/>
    <property type="match status" value="1"/>
</dbReference>
<feature type="coiled-coil region" evidence="7">
    <location>
        <begin position="642"/>
        <end position="696"/>
    </location>
</feature>
<sequence>MPACRCPGVLLMKFTRLRLLGFKSFVEPTEFVIERGLTGVVGPNGCGKSNLVEALRWVMGENSYKNMRASGMDDVIFSGSGNRPARNTAEVGLYLDNSDRTAPAAFNDSDEIQVTRRIEREQGSVYRINGKEARAKDVQLLFADASTGARSPSMVGQGRIGELIAAKPQARRQLLEEAAGISGLHSRRHEAELRLKAAETNLERLDDVTSQLESQIESLKRQARQANRFKMLSAEIRRHEAILFHTRWVQAKEAEAEATSHLNQITALVAEKAQAQMEAAKAQAVASLKLPELRENEAKFAAGLQRLQIARAQLEEDAGRILRRREELQRRLAQLAEDIAREERLIADNAGILARLDQEEEELRDVLAEADDRGAQARERLDEANEKLAASEAGLARITAERAEAQAARNQIERALRDLSERQARLARQLADQGRELDDLDGQMARLPDPDEKREQVELAEAALEEAEAAVAAVEESLAEARADEAAARLPVDQARARLNGIETEARTIRRMLEAAGGSTYPAVVEEMKVERGFEAALGAALGDDLDSPLEQAAPTHWRMPGDDAEDPALPAGALPLIDFVQAPEALRRALRQIGIVESDGEAERLLPLLRAGQRLVTRQGAVWRWDGHVTGSEAPSAAGLRLAQKNRLSELEGEAEEASDASLKAEAHLAAAGARIRAEDERLRLSREAQRMLARQLSEARDALAVAERASGDLARRRAVLAETKLQIEGQAEEIAEEIEAAKEASAGQPDLAELDLRLSRRTAEVATDRAAAAEARAAHDGLARENDGRLRRLAAIAGERETWAARAASAEDHIATLREREAEAREEVEELLDAPDEFDDKRRALMNELQKAEASRREAADRLAEAENHQREADRQAATALSELAEVREKRGRAEERLVSARERRVEIEARILEALSCAPHEVMRLTGLGSDEGLPDMRGVERELERLKIERERLGAVNLRADEEQKELSERLAALLKERDDVIEAIRRLRSAIQNLNREGRERLIAAFDVVNVQFQRLFTHLFGGGTAELQLIESDDPLEAGLEILARPPGKKPQTMTLLSGGEQALTAMALIFAVFLTNPAPICVLDEVDAPLDDHNVERYCNLMDEMAASTETRFVIITHNPITMARMNRLFGVTMAEQGVSQLVSVDLQTAERLREAV</sequence>
<dbReference type="PIRSF" id="PIRSF005719">
    <property type="entry name" value="SMC"/>
    <property type="match status" value="1"/>
</dbReference>
<proteinExistence type="inferred from homology"/>
<dbReference type="GO" id="GO:0005524">
    <property type="term" value="F:ATP binding"/>
    <property type="evidence" value="ECO:0007669"/>
    <property type="project" value="UniProtKB-UniRule"/>
</dbReference>
<dbReference type="GO" id="GO:0006260">
    <property type="term" value="P:DNA replication"/>
    <property type="evidence" value="ECO:0007669"/>
    <property type="project" value="UniProtKB-UniRule"/>
</dbReference>
<dbReference type="SUPFAM" id="SSF75553">
    <property type="entry name" value="Smc hinge domain"/>
    <property type="match status" value="1"/>
</dbReference>
<evidence type="ECO:0000256" key="3">
    <source>
        <dbReference type="ARBA" id="ARBA00022741"/>
    </source>
</evidence>
<feature type="coiled-coil region" evidence="7">
    <location>
        <begin position="304"/>
        <end position="512"/>
    </location>
</feature>
<dbReference type="GO" id="GO:0007059">
    <property type="term" value="P:chromosome segregation"/>
    <property type="evidence" value="ECO:0007669"/>
    <property type="project" value="UniProtKB-UniRule"/>
</dbReference>